<keyword evidence="1" id="KW-0472">Membrane</keyword>
<feature type="transmembrane region" description="Helical" evidence="1">
    <location>
        <begin position="12"/>
        <end position="28"/>
    </location>
</feature>
<name>A0AAW0TY63_SCYPA</name>
<dbReference type="Proteomes" id="UP001487740">
    <property type="component" value="Unassembled WGS sequence"/>
</dbReference>
<evidence type="ECO:0000313" key="2">
    <source>
        <dbReference type="EMBL" id="KAK8392476.1"/>
    </source>
</evidence>
<sequence length="358" mass="41692">MFTTTGRRRGALYVSWFLFLLYFIFLKTRNSDIRSADAVPYDEYECGCPRFGPSLRSDVLSLCSEWSSSRGGGQKVVAYSVYGDVTKKEVNRQYYSEIEERAKDVASHYEGWVMRLYHNISRSHNNSDLLCVLYCRYPHLDLCLVTHLYPPPPQDTRKEGHNEHDSMRGRISLHQNTKASYEKRLVGKMWRFLPMADPLVSEFLVRDLDSSILPREVAAVEQWRANSTALVHLMRDHPSHNGLILAGMWGGSRERGAANLTSMLHAMTRWPPRDIWDYDQMLLKRVVWPEVLDSVLAHDSYFCANPHFQSRHRAVPFPTRRDGRLFVGWGRTRADERKTIIDCPVQCRPRNHLDWRLC</sequence>
<keyword evidence="1" id="KW-1133">Transmembrane helix</keyword>
<organism evidence="2 3">
    <name type="scientific">Scylla paramamosain</name>
    <name type="common">Mud crab</name>
    <dbReference type="NCBI Taxonomy" id="85552"/>
    <lineage>
        <taxon>Eukaryota</taxon>
        <taxon>Metazoa</taxon>
        <taxon>Ecdysozoa</taxon>
        <taxon>Arthropoda</taxon>
        <taxon>Crustacea</taxon>
        <taxon>Multicrustacea</taxon>
        <taxon>Malacostraca</taxon>
        <taxon>Eumalacostraca</taxon>
        <taxon>Eucarida</taxon>
        <taxon>Decapoda</taxon>
        <taxon>Pleocyemata</taxon>
        <taxon>Brachyura</taxon>
        <taxon>Eubrachyura</taxon>
        <taxon>Portunoidea</taxon>
        <taxon>Portunidae</taxon>
        <taxon>Portuninae</taxon>
        <taxon>Scylla</taxon>
    </lineage>
</organism>
<reference evidence="2 3" key="1">
    <citation type="submission" date="2023-03" db="EMBL/GenBank/DDBJ databases">
        <title>High-quality genome of Scylla paramamosain provides insights in environmental adaptation.</title>
        <authorList>
            <person name="Zhang L."/>
        </authorList>
    </citation>
    <scope>NUCLEOTIDE SEQUENCE [LARGE SCALE GENOMIC DNA]</scope>
    <source>
        <strain evidence="2">LZ_2023a</strain>
        <tissue evidence="2">Muscle</tissue>
    </source>
</reference>
<keyword evidence="3" id="KW-1185">Reference proteome</keyword>
<accession>A0AAW0TY63</accession>
<comment type="caution">
    <text evidence="2">The sequence shown here is derived from an EMBL/GenBank/DDBJ whole genome shotgun (WGS) entry which is preliminary data.</text>
</comment>
<proteinExistence type="predicted"/>
<evidence type="ECO:0000256" key="1">
    <source>
        <dbReference type="SAM" id="Phobius"/>
    </source>
</evidence>
<protein>
    <submittedName>
        <fullName evidence="2">Uncharacterized protein</fullName>
    </submittedName>
</protein>
<evidence type="ECO:0000313" key="3">
    <source>
        <dbReference type="Proteomes" id="UP001487740"/>
    </source>
</evidence>
<dbReference type="AlphaFoldDB" id="A0AAW0TY63"/>
<gene>
    <name evidence="2" type="ORF">O3P69_014678</name>
</gene>
<keyword evidence="1" id="KW-0812">Transmembrane</keyword>
<dbReference type="EMBL" id="JARAKH010000022">
    <property type="protein sequence ID" value="KAK8392476.1"/>
    <property type="molecule type" value="Genomic_DNA"/>
</dbReference>